<dbReference type="KEGG" id="ned:HUN01_28630"/>
<proteinExistence type="predicted"/>
<evidence type="ECO:0000313" key="2">
    <source>
        <dbReference type="EMBL" id="QMS91371.1"/>
    </source>
</evidence>
<organism evidence="2 3">
    <name type="scientific">Nostoc edaphicum CCNP1411</name>
    <dbReference type="NCBI Taxonomy" id="1472755"/>
    <lineage>
        <taxon>Bacteria</taxon>
        <taxon>Bacillati</taxon>
        <taxon>Cyanobacteriota</taxon>
        <taxon>Cyanophyceae</taxon>
        <taxon>Nostocales</taxon>
        <taxon>Nostocaceae</taxon>
        <taxon>Nostoc</taxon>
    </lineage>
</organism>
<protein>
    <submittedName>
        <fullName evidence="2">Uncharacterized protein</fullName>
    </submittedName>
</protein>
<reference evidence="3" key="1">
    <citation type="submission" date="2020-06" db="EMBL/GenBank/DDBJ databases">
        <title>Nostoc edaphicum CCNP1411 genome.</title>
        <authorList>
            <person name="Fidor A."/>
            <person name="Grabski M."/>
            <person name="Gawor J."/>
            <person name="Gromadka R."/>
            <person name="Wegrzyn G."/>
            <person name="Mazur-Marzec H."/>
        </authorList>
    </citation>
    <scope>NUCLEOTIDE SEQUENCE [LARGE SCALE GENOMIC DNA]</scope>
    <source>
        <strain evidence="3">CCNP1411</strain>
    </source>
</reference>
<evidence type="ECO:0000256" key="1">
    <source>
        <dbReference type="SAM" id="Phobius"/>
    </source>
</evidence>
<keyword evidence="1" id="KW-0812">Transmembrane</keyword>
<gene>
    <name evidence="2" type="ORF">HUN01_28630</name>
</gene>
<dbReference type="Proteomes" id="UP000514713">
    <property type="component" value="Chromosome"/>
</dbReference>
<evidence type="ECO:0000313" key="3">
    <source>
        <dbReference type="Proteomes" id="UP000514713"/>
    </source>
</evidence>
<dbReference type="AlphaFoldDB" id="A0A7D7LI48"/>
<name>A0A7D7LI48_9NOSO</name>
<dbReference type="EMBL" id="CP054698">
    <property type="protein sequence ID" value="QMS91371.1"/>
    <property type="molecule type" value="Genomic_DNA"/>
</dbReference>
<dbReference type="RefSeq" id="WP_181929006.1">
    <property type="nucleotide sequence ID" value="NZ_CP054698.1"/>
</dbReference>
<accession>A0A7D7LI48</accession>
<keyword evidence="1" id="KW-1133">Transmembrane helix</keyword>
<feature type="transmembrane region" description="Helical" evidence="1">
    <location>
        <begin position="37"/>
        <end position="56"/>
    </location>
</feature>
<keyword evidence="3" id="KW-1185">Reference proteome</keyword>
<keyword evidence="1" id="KW-0472">Membrane</keyword>
<feature type="transmembrane region" description="Helical" evidence="1">
    <location>
        <begin position="12"/>
        <end position="31"/>
    </location>
</feature>
<sequence length="69" mass="7250">MTKSTPKPQSFPFTVLAAVIIVGGSIGYFGAQKFGSRYFFGLGAALATTGAVIQSSTNKTLATRKKPQH</sequence>